<dbReference type="STRING" id="669874.A0A1E4TPU8"/>
<sequence length="372" mass="43192">MVLVGGSSSMKSYVAVWVWLWVFLGTARATDDDVSYSFPSIFFSEQLIPGLLNKQHLKNNIYGVNELTSIIKSSVSECTSDAYFLINQPGLKLSDFEDFKDFGYLRAFISRSSSIFPSPNTITHDQGLNLDIIESYIKSHCKTDTYRVVNDNEAEVPHYIDIKKRIIRIEFSPLPENPEARKNTLIEHDMVFHNIARRLPSPHYFVLFTTDELREFNPEKSKNLDLLEEFPDYLVSLDQLTDSQFKKIYDNSIFPDLTLFDKSRTVEMERNARVKQADVRPEFPKPRLKNEKVTSFINEEIINDRFNKDIDDIPHIFDKDLILENQFLVLTGICIASLLSMWYFFKIVIFGLKNMGITFKSSKNTKKTLKKE</sequence>
<evidence type="ECO:0000256" key="5">
    <source>
        <dbReference type="ARBA" id="ARBA00022729"/>
    </source>
</evidence>
<dbReference type="Proteomes" id="UP000094236">
    <property type="component" value="Unassembled WGS sequence"/>
</dbReference>
<protein>
    <recommendedName>
        <fullName evidence="3">Protein BIG1</fullName>
    </recommendedName>
</protein>
<accession>A0A1E4TPU8</accession>
<evidence type="ECO:0000256" key="4">
    <source>
        <dbReference type="ARBA" id="ARBA00022692"/>
    </source>
</evidence>
<feature type="chain" id="PRO_5009163309" description="Protein BIG1" evidence="11">
    <location>
        <begin position="30"/>
        <end position="372"/>
    </location>
</feature>
<evidence type="ECO:0000256" key="2">
    <source>
        <dbReference type="ARBA" id="ARBA00008203"/>
    </source>
</evidence>
<gene>
    <name evidence="12" type="ORF">PACTADRAFT_35536</name>
</gene>
<dbReference type="OrthoDB" id="9985059at2759"/>
<keyword evidence="8 10" id="KW-0472">Membrane</keyword>
<evidence type="ECO:0000256" key="1">
    <source>
        <dbReference type="ARBA" id="ARBA00004115"/>
    </source>
</evidence>
<keyword evidence="5 11" id="KW-0732">Signal</keyword>
<evidence type="ECO:0000256" key="8">
    <source>
        <dbReference type="ARBA" id="ARBA00023136"/>
    </source>
</evidence>
<dbReference type="AlphaFoldDB" id="A0A1E4TPU8"/>
<dbReference type="GO" id="GO:0009272">
    <property type="term" value="P:fungal-type cell wall biogenesis"/>
    <property type="evidence" value="ECO:0007669"/>
    <property type="project" value="TreeGrafter"/>
</dbReference>
<reference evidence="13" key="1">
    <citation type="submission" date="2016-05" db="EMBL/GenBank/DDBJ databases">
        <title>Comparative genomics of biotechnologically important yeasts.</title>
        <authorList>
            <consortium name="DOE Joint Genome Institute"/>
            <person name="Riley R."/>
            <person name="Haridas S."/>
            <person name="Wolfe K.H."/>
            <person name="Lopes M.R."/>
            <person name="Hittinger C.T."/>
            <person name="Goker M."/>
            <person name="Salamov A."/>
            <person name="Wisecaver J."/>
            <person name="Long T.M."/>
            <person name="Aerts A.L."/>
            <person name="Barry K."/>
            <person name="Choi C."/>
            <person name="Clum A."/>
            <person name="Coughlan A.Y."/>
            <person name="Deshpande S."/>
            <person name="Douglass A.P."/>
            <person name="Hanson S.J."/>
            <person name="Klenk H.-P."/>
            <person name="Labutti K."/>
            <person name="Lapidus A."/>
            <person name="Lindquist E."/>
            <person name="Lipzen A."/>
            <person name="Meier-Kolthoff J.P."/>
            <person name="Ohm R.A."/>
            <person name="Otillar R.P."/>
            <person name="Pangilinan J."/>
            <person name="Peng Y."/>
            <person name="Rokas A."/>
            <person name="Rosa C.A."/>
            <person name="Scheuner C."/>
            <person name="Sibirny A.A."/>
            <person name="Slot J.C."/>
            <person name="Stielow J.B."/>
            <person name="Sun H."/>
            <person name="Kurtzman C.P."/>
            <person name="Blackwell M."/>
            <person name="Grigoriev I.V."/>
            <person name="Jeffries T.W."/>
        </authorList>
    </citation>
    <scope>NUCLEOTIDE SEQUENCE [LARGE SCALE GENOMIC DNA]</scope>
    <source>
        <strain evidence="13">NRRL Y-2460</strain>
    </source>
</reference>
<evidence type="ECO:0000256" key="7">
    <source>
        <dbReference type="ARBA" id="ARBA00022989"/>
    </source>
</evidence>
<dbReference type="PANTHER" id="PTHR28285:SF1">
    <property type="entry name" value="PROTEIN BIG1"/>
    <property type="match status" value="1"/>
</dbReference>
<dbReference type="PANTHER" id="PTHR28285">
    <property type="entry name" value="PROTEIN BIG1"/>
    <property type="match status" value="1"/>
</dbReference>
<evidence type="ECO:0000256" key="3">
    <source>
        <dbReference type="ARBA" id="ARBA00022089"/>
    </source>
</evidence>
<keyword evidence="4 10" id="KW-0812">Transmembrane</keyword>
<evidence type="ECO:0000256" key="9">
    <source>
        <dbReference type="ARBA" id="ARBA00023316"/>
    </source>
</evidence>
<name>A0A1E4TPU8_PACTA</name>
<feature type="transmembrane region" description="Helical" evidence="10">
    <location>
        <begin position="327"/>
        <end position="345"/>
    </location>
</feature>
<keyword evidence="9" id="KW-0961">Cell wall biogenesis/degradation</keyword>
<evidence type="ECO:0000313" key="13">
    <source>
        <dbReference type="Proteomes" id="UP000094236"/>
    </source>
</evidence>
<keyword evidence="6" id="KW-0256">Endoplasmic reticulum</keyword>
<comment type="similarity">
    <text evidence="2">Belongs to the BIG1 family.</text>
</comment>
<evidence type="ECO:0000256" key="10">
    <source>
        <dbReference type="SAM" id="Phobius"/>
    </source>
</evidence>
<comment type="subcellular location">
    <subcellularLocation>
        <location evidence="1">Endoplasmic reticulum membrane</location>
        <topology evidence="1">Single-pass type I membrane protein</topology>
    </subcellularLocation>
</comment>
<organism evidence="12 13">
    <name type="scientific">Pachysolen tannophilus NRRL Y-2460</name>
    <dbReference type="NCBI Taxonomy" id="669874"/>
    <lineage>
        <taxon>Eukaryota</taxon>
        <taxon>Fungi</taxon>
        <taxon>Dikarya</taxon>
        <taxon>Ascomycota</taxon>
        <taxon>Saccharomycotina</taxon>
        <taxon>Pichiomycetes</taxon>
        <taxon>Pachysolenaceae</taxon>
        <taxon>Pachysolen</taxon>
    </lineage>
</organism>
<dbReference type="GO" id="GO:0005789">
    <property type="term" value="C:endoplasmic reticulum membrane"/>
    <property type="evidence" value="ECO:0007669"/>
    <property type="project" value="UniProtKB-SubCell"/>
</dbReference>
<dbReference type="GO" id="GO:0071555">
    <property type="term" value="P:cell wall organization"/>
    <property type="evidence" value="ECO:0007669"/>
    <property type="project" value="UniProtKB-KW"/>
</dbReference>
<proteinExistence type="inferred from homology"/>
<keyword evidence="13" id="KW-1185">Reference proteome</keyword>
<evidence type="ECO:0000256" key="11">
    <source>
        <dbReference type="SAM" id="SignalP"/>
    </source>
</evidence>
<dbReference type="EMBL" id="KV454017">
    <property type="protein sequence ID" value="ODV93784.1"/>
    <property type="molecule type" value="Genomic_DNA"/>
</dbReference>
<feature type="signal peptide" evidence="11">
    <location>
        <begin position="1"/>
        <end position="29"/>
    </location>
</feature>
<evidence type="ECO:0000256" key="6">
    <source>
        <dbReference type="ARBA" id="ARBA00022824"/>
    </source>
</evidence>
<dbReference type="InterPro" id="IPR037654">
    <property type="entry name" value="Big1"/>
</dbReference>
<dbReference type="GO" id="GO:0006078">
    <property type="term" value="P:(1-&gt;6)-beta-D-glucan biosynthetic process"/>
    <property type="evidence" value="ECO:0007669"/>
    <property type="project" value="TreeGrafter"/>
</dbReference>
<keyword evidence="7 10" id="KW-1133">Transmembrane helix</keyword>
<evidence type="ECO:0000313" key="12">
    <source>
        <dbReference type="EMBL" id="ODV93784.1"/>
    </source>
</evidence>